<sequence length="495" mass="52999">MSSRPNEAFRDEIAELIASYVVGVSKQLNAHTERAAKCVLIDAMAVSVGALRHPAAQKARQHAYRFAGATGSALIWGTKQRTSPELASLTNGVLLRCYDYNDFMVGKRNSGHPSDMVGGVIAAAEWAGASGAELLSALAVGYELVGAAFDAFSTAPGGWDYTNLTAIGATAAIATVLKLDESQTREALAMTVVPHFASDEIESGELNARGDLTMWKRFNGSDAVRNALQACLLASVGVEGAIRPFVGKCGFVKKMQNTWDPLAVLREVLVTERPLARIGQAMMKRWPVGSVAQSAIQATLDARAQIGDIDRLKEIRVFAEEGAYEHLVQIRTAPWEPISRETADHSLPYIVAAAAIDGYVHVDSFNLGTVLDPLRRKFLKDKIKVSSAPELGTLAGGKLARAAAGYLSRVEMETLDGQIFHGAPRPFPGHPDNPFSDSDLLAKLSENAAPLIGKSHAQRLGDAMLSLDRMPDLTSLMELLAFDAPAQVDVPLAAE</sequence>
<dbReference type="InterPro" id="IPR005656">
    <property type="entry name" value="MmgE_PrpD"/>
</dbReference>
<dbReference type="Proteomes" id="UP000054683">
    <property type="component" value="Unassembled WGS sequence"/>
</dbReference>
<dbReference type="InterPro" id="IPR045337">
    <property type="entry name" value="MmgE_PrpD_C"/>
</dbReference>
<dbReference type="GO" id="GO:0016829">
    <property type="term" value="F:lyase activity"/>
    <property type="evidence" value="ECO:0007669"/>
    <property type="project" value="InterPro"/>
</dbReference>
<dbReference type="RefSeq" id="WP_062091307.1">
    <property type="nucleotide sequence ID" value="NZ_FCOK02000070.1"/>
</dbReference>
<dbReference type="InterPro" id="IPR036148">
    <property type="entry name" value="MmgE/PrpD_sf"/>
</dbReference>
<evidence type="ECO:0000313" key="4">
    <source>
        <dbReference type="EMBL" id="SAL63403.1"/>
    </source>
</evidence>
<feature type="domain" description="MmgE/PrpD N-terminal" evidence="2">
    <location>
        <begin position="17"/>
        <end position="258"/>
    </location>
</feature>
<organism evidence="4 5">
    <name type="scientific">Caballeronia udeis</name>
    <dbReference type="NCBI Taxonomy" id="1232866"/>
    <lineage>
        <taxon>Bacteria</taxon>
        <taxon>Pseudomonadati</taxon>
        <taxon>Pseudomonadota</taxon>
        <taxon>Betaproteobacteria</taxon>
        <taxon>Burkholderiales</taxon>
        <taxon>Burkholderiaceae</taxon>
        <taxon>Caballeronia</taxon>
    </lineage>
</organism>
<dbReference type="InterPro" id="IPR042188">
    <property type="entry name" value="MmgE/PrpD_sf_2"/>
</dbReference>
<gene>
    <name evidence="4" type="ORF">AWB69_07111</name>
</gene>
<dbReference type="AlphaFoldDB" id="A0A158J4K7"/>
<evidence type="ECO:0000259" key="3">
    <source>
        <dbReference type="Pfam" id="PF19305"/>
    </source>
</evidence>
<dbReference type="Pfam" id="PF19305">
    <property type="entry name" value="MmgE_PrpD_C"/>
    <property type="match status" value="1"/>
</dbReference>
<reference evidence="4 5" key="1">
    <citation type="submission" date="2016-01" db="EMBL/GenBank/DDBJ databases">
        <authorList>
            <person name="Oliw E.H."/>
        </authorList>
    </citation>
    <scope>NUCLEOTIDE SEQUENCE [LARGE SCALE GENOMIC DNA]</scope>
    <source>
        <strain evidence="4">LMG 27134</strain>
    </source>
</reference>
<dbReference type="InterPro" id="IPR045336">
    <property type="entry name" value="MmgE_PrpD_N"/>
</dbReference>
<dbReference type="Pfam" id="PF03972">
    <property type="entry name" value="MmgE_PrpD_N"/>
    <property type="match status" value="1"/>
</dbReference>
<dbReference type="PANTHER" id="PTHR16943">
    <property type="entry name" value="2-METHYLCITRATE DEHYDRATASE-RELATED"/>
    <property type="match status" value="1"/>
</dbReference>
<accession>A0A158J4K7</accession>
<dbReference type="InterPro" id="IPR042183">
    <property type="entry name" value="MmgE/PrpD_sf_1"/>
</dbReference>
<evidence type="ECO:0000256" key="1">
    <source>
        <dbReference type="ARBA" id="ARBA00006174"/>
    </source>
</evidence>
<protein>
    <submittedName>
        <fullName evidence="4">MmgE/PrpD family protein</fullName>
    </submittedName>
</protein>
<name>A0A158J4K7_9BURK</name>
<feature type="domain" description="MmgE/PrpD C-terminal" evidence="3">
    <location>
        <begin position="286"/>
        <end position="468"/>
    </location>
</feature>
<proteinExistence type="inferred from homology"/>
<comment type="similarity">
    <text evidence="1">Belongs to the PrpD family.</text>
</comment>
<dbReference type="PANTHER" id="PTHR16943:SF8">
    <property type="entry name" value="2-METHYLCITRATE DEHYDRATASE"/>
    <property type="match status" value="1"/>
</dbReference>
<dbReference type="Gene3D" id="1.10.4100.10">
    <property type="entry name" value="2-methylcitrate dehydratase PrpD"/>
    <property type="match status" value="1"/>
</dbReference>
<dbReference type="Gene3D" id="3.30.1330.120">
    <property type="entry name" value="2-methylcitrate dehydratase PrpD"/>
    <property type="match status" value="1"/>
</dbReference>
<dbReference type="EMBL" id="FCOK02000070">
    <property type="protein sequence ID" value="SAL63403.1"/>
    <property type="molecule type" value="Genomic_DNA"/>
</dbReference>
<evidence type="ECO:0000313" key="5">
    <source>
        <dbReference type="Proteomes" id="UP000054683"/>
    </source>
</evidence>
<evidence type="ECO:0000259" key="2">
    <source>
        <dbReference type="Pfam" id="PF03972"/>
    </source>
</evidence>
<dbReference type="SUPFAM" id="SSF103378">
    <property type="entry name" value="2-methylcitrate dehydratase PrpD"/>
    <property type="match status" value="1"/>
</dbReference>
<dbReference type="OrthoDB" id="9797528at2"/>